<sequence length="148" mass="16133">MASTHDGNLTVIACYKNVLVFEDEKLSADLNVAFNPSCAAISGNLVAVGGQVVPYSVEDFKTIASKEWTFHTAKVNCVAWSPDNRHLATGGLDTNIIVWDLERSGEHPIIIRGAHAMSPVNGLVFLNSDELLSVGQDANVKHWRINFQ</sequence>
<dbReference type="Proteomes" id="UP000230423">
    <property type="component" value="Unassembled WGS sequence"/>
</dbReference>
<feature type="repeat" description="WD" evidence="4">
    <location>
        <begin position="68"/>
        <end position="102"/>
    </location>
</feature>
<evidence type="ECO:0000256" key="4">
    <source>
        <dbReference type="PROSITE-ProRule" id="PRU00221"/>
    </source>
</evidence>
<keyword evidence="6" id="KW-1185">Reference proteome</keyword>
<dbReference type="GO" id="GO:0030864">
    <property type="term" value="C:cortical actin cytoskeleton"/>
    <property type="evidence" value="ECO:0007669"/>
    <property type="project" value="TreeGrafter"/>
</dbReference>
<evidence type="ECO:0000313" key="5">
    <source>
        <dbReference type="EMBL" id="PIO72282.1"/>
    </source>
</evidence>
<reference evidence="5 6" key="1">
    <citation type="submission" date="2015-09" db="EMBL/GenBank/DDBJ databases">
        <title>Draft genome of the parasitic nematode Teladorsagia circumcincta isolate WARC Sus (inbred).</title>
        <authorList>
            <person name="Mitreva M."/>
        </authorList>
    </citation>
    <scope>NUCLEOTIDE SEQUENCE [LARGE SCALE GENOMIC DNA]</scope>
    <source>
        <strain evidence="5 6">S</strain>
    </source>
</reference>
<dbReference type="PROSITE" id="PS50294">
    <property type="entry name" value="WD_REPEATS_REGION"/>
    <property type="match status" value="1"/>
</dbReference>
<dbReference type="GO" id="GO:0045214">
    <property type="term" value="P:sarcomere organization"/>
    <property type="evidence" value="ECO:0007669"/>
    <property type="project" value="TreeGrafter"/>
</dbReference>
<dbReference type="GO" id="GO:0051015">
    <property type="term" value="F:actin filament binding"/>
    <property type="evidence" value="ECO:0007669"/>
    <property type="project" value="TreeGrafter"/>
</dbReference>
<accession>A0A2G9URE9</accession>
<dbReference type="Gene3D" id="2.130.10.10">
    <property type="entry name" value="YVTN repeat-like/Quinoprotein amine dehydrogenase"/>
    <property type="match status" value="1"/>
</dbReference>
<dbReference type="OrthoDB" id="5840769at2759"/>
<name>A0A2G9URE9_TELCI</name>
<dbReference type="InterPro" id="IPR015943">
    <property type="entry name" value="WD40/YVTN_repeat-like_dom_sf"/>
</dbReference>
<comment type="similarity">
    <text evidence="3">Belongs to the WD repeat AIP1 family.</text>
</comment>
<dbReference type="GO" id="GO:0030042">
    <property type="term" value="P:actin filament depolymerization"/>
    <property type="evidence" value="ECO:0007669"/>
    <property type="project" value="TreeGrafter"/>
</dbReference>
<gene>
    <name evidence="5" type="ORF">TELCIR_05792</name>
</gene>
<protein>
    <submittedName>
        <fullName evidence="5">WD domain, G-beta repeat protein</fullName>
    </submittedName>
</protein>
<evidence type="ECO:0000313" key="6">
    <source>
        <dbReference type="Proteomes" id="UP000230423"/>
    </source>
</evidence>
<dbReference type="PANTHER" id="PTHR19856:SF0">
    <property type="entry name" value="WD REPEAT-CONTAINING PROTEIN 1"/>
    <property type="match status" value="1"/>
</dbReference>
<dbReference type="InterPro" id="IPR001680">
    <property type="entry name" value="WD40_rpt"/>
</dbReference>
<dbReference type="SMART" id="SM00320">
    <property type="entry name" value="WD40"/>
    <property type="match status" value="2"/>
</dbReference>
<dbReference type="AlphaFoldDB" id="A0A2G9URE9"/>
<dbReference type="PROSITE" id="PS00678">
    <property type="entry name" value="WD_REPEATS_1"/>
    <property type="match status" value="1"/>
</dbReference>
<organism evidence="5 6">
    <name type="scientific">Teladorsagia circumcincta</name>
    <name type="common">Brown stomach worm</name>
    <name type="synonym">Ostertagia circumcincta</name>
    <dbReference type="NCBI Taxonomy" id="45464"/>
    <lineage>
        <taxon>Eukaryota</taxon>
        <taxon>Metazoa</taxon>
        <taxon>Ecdysozoa</taxon>
        <taxon>Nematoda</taxon>
        <taxon>Chromadorea</taxon>
        <taxon>Rhabditida</taxon>
        <taxon>Rhabditina</taxon>
        <taxon>Rhabditomorpha</taxon>
        <taxon>Strongyloidea</taxon>
        <taxon>Trichostrongylidae</taxon>
        <taxon>Teladorsagia</taxon>
    </lineage>
</organism>
<dbReference type="PROSITE" id="PS50082">
    <property type="entry name" value="WD_REPEATS_2"/>
    <property type="match status" value="1"/>
</dbReference>
<dbReference type="InterPro" id="IPR019775">
    <property type="entry name" value="WD40_repeat_CS"/>
</dbReference>
<evidence type="ECO:0000256" key="3">
    <source>
        <dbReference type="ARBA" id="ARBA00038366"/>
    </source>
</evidence>
<evidence type="ECO:0000256" key="1">
    <source>
        <dbReference type="ARBA" id="ARBA00022574"/>
    </source>
</evidence>
<dbReference type="GO" id="GO:0040011">
    <property type="term" value="P:locomotion"/>
    <property type="evidence" value="ECO:0007669"/>
    <property type="project" value="TreeGrafter"/>
</dbReference>
<proteinExistence type="inferred from homology"/>
<dbReference type="EMBL" id="KZ345718">
    <property type="protein sequence ID" value="PIO72282.1"/>
    <property type="molecule type" value="Genomic_DNA"/>
</dbReference>
<dbReference type="SUPFAM" id="SSF50978">
    <property type="entry name" value="WD40 repeat-like"/>
    <property type="match status" value="1"/>
</dbReference>
<evidence type="ECO:0000256" key="2">
    <source>
        <dbReference type="ARBA" id="ARBA00022737"/>
    </source>
</evidence>
<dbReference type="InterPro" id="IPR036322">
    <property type="entry name" value="WD40_repeat_dom_sf"/>
</dbReference>
<dbReference type="PANTHER" id="PTHR19856">
    <property type="entry name" value="WD-REPEATCONTAINING PROTEIN WDR1"/>
    <property type="match status" value="1"/>
</dbReference>
<keyword evidence="2" id="KW-0677">Repeat</keyword>
<keyword evidence="1 4" id="KW-0853">WD repeat</keyword>
<dbReference type="Pfam" id="PF00400">
    <property type="entry name" value="WD40"/>
    <property type="match status" value="1"/>
</dbReference>